<feature type="signal peptide" evidence="1">
    <location>
        <begin position="1"/>
        <end position="20"/>
    </location>
</feature>
<evidence type="ECO:0000256" key="1">
    <source>
        <dbReference type="SAM" id="SignalP"/>
    </source>
</evidence>
<proteinExistence type="predicted"/>
<reference evidence="2" key="1">
    <citation type="submission" date="2022-12" db="EMBL/GenBank/DDBJ databases">
        <title>Genome assemblies of Blomia tropicalis.</title>
        <authorList>
            <person name="Cui Y."/>
        </authorList>
    </citation>
    <scope>NUCLEOTIDE SEQUENCE</scope>
    <source>
        <tissue evidence="2">Adult mites</tissue>
    </source>
</reference>
<evidence type="ECO:0000313" key="3">
    <source>
        <dbReference type="Proteomes" id="UP001142055"/>
    </source>
</evidence>
<name>A0A9Q0MCQ0_BLOTA</name>
<dbReference type="AlphaFoldDB" id="A0A9Q0MCQ0"/>
<comment type="caution">
    <text evidence="2">The sequence shown here is derived from an EMBL/GenBank/DDBJ whole genome shotgun (WGS) entry which is preliminary data.</text>
</comment>
<gene>
    <name evidence="2" type="ORF">RDWZM_002016</name>
</gene>
<keyword evidence="1" id="KW-0732">Signal</keyword>
<sequence>MTSRMTIAICIVTLPIMLHCQIGGGGGGDDGDPLAPIVRSSHLPMHVKCILHRNIDGNENENRY</sequence>
<organism evidence="2 3">
    <name type="scientific">Blomia tropicalis</name>
    <name type="common">Mite</name>
    <dbReference type="NCBI Taxonomy" id="40697"/>
    <lineage>
        <taxon>Eukaryota</taxon>
        <taxon>Metazoa</taxon>
        <taxon>Ecdysozoa</taxon>
        <taxon>Arthropoda</taxon>
        <taxon>Chelicerata</taxon>
        <taxon>Arachnida</taxon>
        <taxon>Acari</taxon>
        <taxon>Acariformes</taxon>
        <taxon>Sarcoptiformes</taxon>
        <taxon>Astigmata</taxon>
        <taxon>Glycyphagoidea</taxon>
        <taxon>Echimyopodidae</taxon>
        <taxon>Blomia</taxon>
    </lineage>
</organism>
<accession>A0A9Q0MCQ0</accession>
<dbReference type="EMBL" id="JAPWDV010000001">
    <property type="protein sequence ID" value="KAJ6223471.1"/>
    <property type="molecule type" value="Genomic_DNA"/>
</dbReference>
<dbReference type="Proteomes" id="UP001142055">
    <property type="component" value="Chromosome 1"/>
</dbReference>
<keyword evidence="3" id="KW-1185">Reference proteome</keyword>
<evidence type="ECO:0000313" key="2">
    <source>
        <dbReference type="EMBL" id="KAJ6223471.1"/>
    </source>
</evidence>
<protein>
    <submittedName>
        <fullName evidence="2">Uncharacterized protein</fullName>
    </submittedName>
</protein>
<feature type="chain" id="PRO_5040512326" evidence="1">
    <location>
        <begin position="21"/>
        <end position="64"/>
    </location>
</feature>